<dbReference type="OrthoDB" id="6501566at2759"/>
<evidence type="ECO:0000313" key="1">
    <source>
        <dbReference type="EMBL" id="KFM77245.1"/>
    </source>
</evidence>
<dbReference type="EMBL" id="KK119979">
    <property type="protein sequence ID" value="KFM77245.1"/>
    <property type="molecule type" value="Genomic_DNA"/>
</dbReference>
<name>A0A087UIQ6_STEMI</name>
<feature type="non-terminal residue" evidence="1">
    <location>
        <position position="174"/>
    </location>
</feature>
<reference evidence="1 2" key="1">
    <citation type="submission" date="2013-11" db="EMBL/GenBank/DDBJ databases">
        <title>Genome sequencing of Stegodyphus mimosarum.</title>
        <authorList>
            <person name="Bechsgaard J."/>
        </authorList>
    </citation>
    <scope>NUCLEOTIDE SEQUENCE [LARGE SCALE GENOMIC DNA]</scope>
</reference>
<protein>
    <submittedName>
        <fullName evidence="1">Uncharacterized protein</fullName>
    </submittedName>
</protein>
<dbReference type="AlphaFoldDB" id="A0A087UIQ6"/>
<proteinExistence type="predicted"/>
<evidence type="ECO:0000313" key="2">
    <source>
        <dbReference type="Proteomes" id="UP000054359"/>
    </source>
</evidence>
<dbReference type="OMA" id="QWPRIDI"/>
<organism evidence="1 2">
    <name type="scientific">Stegodyphus mimosarum</name>
    <name type="common">African social velvet spider</name>
    <dbReference type="NCBI Taxonomy" id="407821"/>
    <lineage>
        <taxon>Eukaryota</taxon>
        <taxon>Metazoa</taxon>
        <taxon>Ecdysozoa</taxon>
        <taxon>Arthropoda</taxon>
        <taxon>Chelicerata</taxon>
        <taxon>Arachnida</taxon>
        <taxon>Araneae</taxon>
        <taxon>Araneomorphae</taxon>
        <taxon>Entelegynae</taxon>
        <taxon>Eresoidea</taxon>
        <taxon>Eresidae</taxon>
        <taxon>Stegodyphus</taxon>
    </lineage>
</organism>
<keyword evidence="2" id="KW-1185">Reference proteome</keyword>
<accession>A0A087UIQ6</accession>
<gene>
    <name evidence="1" type="ORF">X975_08797</name>
</gene>
<sequence>MKGKSQKNQSGNGTFLTQLTSEIKMAAASIPTISRIKQNLSRNKQDERVRHPTVEELLIQIENHLYKNTEHQASLLIAVWTCIAGKVGYFRNIEKVFHMLYRESAMTIFSGQWPRIDILFKRGLARSLIQFSHSMGNYVKGSEALCSALVMAVYDPWGDPVIRKLLTKQQIDQN</sequence>
<dbReference type="Proteomes" id="UP000054359">
    <property type="component" value="Unassembled WGS sequence"/>
</dbReference>